<evidence type="ECO:0000313" key="2">
    <source>
        <dbReference type="Proteomes" id="UP000243217"/>
    </source>
</evidence>
<proteinExistence type="predicted"/>
<reference evidence="1 2" key="1">
    <citation type="journal article" date="2014" name="Genome Biol. Evol.">
        <title>The secreted proteins of Achlya hypogyna and Thraustotheca clavata identify the ancestral oomycete secretome and reveal gene acquisitions by horizontal gene transfer.</title>
        <authorList>
            <person name="Misner I."/>
            <person name="Blouin N."/>
            <person name="Leonard G."/>
            <person name="Richards T.A."/>
            <person name="Lane C.E."/>
        </authorList>
    </citation>
    <scope>NUCLEOTIDE SEQUENCE [LARGE SCALE GENOMIC DNA]</scope>
    <source>
        <strain evidence="1 2">ATCC 34112</strain>
    </source>
</reference>
<dbReference type="AlphaFoldDB" id="A0A1W0A3L2"/>
<evidence type="ECO:0000313" key="1">
    <source>
        <dbReference type="EMBL" id="OQS04771.1"/>
    </source>
</evidence>
<comment type="caution">
    <text evidence="1">The sequence shown here is derived from an EMBL/GenBank/DDBJ whole genome shotgun (WGS) entry which is preliminary data.</text>
</comment>
<accession>A0A1W0A3L2</accession>
<gene>
    <name evidence="1" type="ORF">THRCLA_20800</name>
</gene>
<organism evidence="1 2">
    <name type="scientific">Thraustotheca clavata</name>
    <dbReference type="NCBI Taxonomy" id="74557"/>
    <lineage>
        <taxon>Eukaryota</taxon>
        <taxon>Sar</taxon>
        <taxon>Stramenopiles</taxon>
        <taxon>Oomycota</taxon>
        <taxon>Saprolegniomycetes</taxon>
        <taxon>Saprolegniales</taxon>
        <taxon>Achlyaceae</taxon>
        <taxon>Thraustotheca</taxon>
    </lineage>
</organism>
<sequence length="172" mass="19987">MHSSEGGATQPGTVQHGYTNCSTTRLKAYISKQFPCQPTEHIEFLDTYQLLQKQKQKRELGSSLSTWGYLGTITHTSPELPPPNEDPSKFLLTLPYLIYFDKFQHQQTYQLIVNYAATWIESRDTIYVATVRQTTANTWLIFKWIYRCGLSIYIMATMWQKYIDIISNSQKI</sequence>
<dbReference type="Proteomes" id="UP000243217">
    <property type="component" value="Unassembled WGS sequence"/>
</dbReference>
<dbReference type="EMBL" id="JNBS01000555">
    <property type="protein sequence ID" value="OQS04771.1"/>
    <property type="molecule type" value="Genomic_DNA"/>
</dbReference>
<keyword evidence="2" id="KW-1185">Reference proteome</keyword>
<name>A0A1W0A3L2_9STRA</name>
<protein>
    <submittedName>
        <fullName evidence="1">Uncharacterized protein</fullName>
    </submittedName>
</protein>